<evidence type="ECO:0000313" key="1">
    <source>
        <dbReference type="EMBL" id="SFB28488.1"/>
    </source>
</evidence>
<name>A0A1I0ZW24_9CLOT</name>
<dbReference type="NCBIfam" id="TIGR02536">
    <property type="entry name" value="eut_hyp"/>
    <property type="match status" value="1"/>
</dbReference>
<sequence length="225" mass="25628">MNYDTLVDLIVKEVYKKLQETNNVNENKKTAVVFGGSDSTRYERVLGNEYDVVNYENNLEKCDVIIIEKLCLKGLGNLAALTGVSKSEAFIIKMLMEGKKVYVLEDGLEYRKYKSTSPKALYNRYIDFEKELIKYGIDIISSPCAISSNSVSNVISPNNVVTIKEEVEVENNSTFEIRNKKLITESDLRKPYMNGMKAVIIDKKSIITPLANDFVRIHHLKVKRV</sequence>
<dbReference type="RefSeq" id="WP_090042242.1">
    <property type="nucleotide sequence ID" value="NZ_FOKI01000024.1"/>
</dbReference>
<evidence type="ECO:0000313" key="2">
    <source>
        <dbReference type="Proteomes" id="UP000198619"/>
    </source>
</evidence>
<dbReference type="OrthoDB" id="6197337at2"/>
<organism evidence="1 2">
    <name type="scientific">Clostridium frigidicarnis</name>
    <dbReference type="NCBI Taxonomy" id="84698"/>
    <lineage>
        <taxon>Bacteria</taxon>
        <taxon>Bacillati</taxon>
        <taxon>Bacillota</taxon>
        <taxon>Clostridia</taxon>
        <taxon>Eubacteriales</taxon>
        <taxon>Clostridiaceae</taxon>
        <taxon>Clostridium</taxon>
    </lineage>
</organism>
<dbReference type="Proteomes" id="UP000198619">
    <property type="component" value="Unassembled WGS sequence"/>
</dbReference>
<protein>
    <submittedName>
        <fullName evidence="1">Ethanolamine utilization protein</fullName>
    </submittedName>
</protein>
<dbReference type="EMBL" id="FOKI01000024">
    <property type="protein sequence ID" value="SFB28488.1"/>
    <property type="molecule type" value="Genomic_DNA"/>
</dbReference>
<gene>
    <name evidence="1" type="ORF">SAMN04488528_102450</name>
</gene>
<dbReference type="InterPro" id="IPR013372">
    <property type="entry name" value="Eut_put"/>
</dbReference>
<proteinExistence type="predicted"/>
<dbReference type="STRING" id="84698.SAMN04488528_102450"/>
<dbReference type="AlphaFoldDB" id="A0A1I0ZW24"/>
<reference evidence="1 2" key="1">
    <citation type="submission" date="2016-10" db="EMBL/GenBank/DDBJ databases">
        <authorList>
            <person name="de Groot N.N."/>
        </authorList>
    </citation>
    <scope>NUCLEOTIDE SEQUENCE [LARGE SCALE GENOMIC DNA]</scope>
    <source>
        <strain evidence="1 2">DSM 12271</strain>
    </source>
</reference>
<accession>A0A1I0ZW24</accession>
<keyword evidence="2" id="KW-1185">Reference proteome</keyword>
<dbReference type="PIRSF" id="PIRSF034981">
    <property type="entry name" value="Eut_put"/>
    <property type="match status" value="1"/>
</dbReference>